<feature type="binding site" evidence="10">
    <location>
        <position position="41"/>
    </location>
    <ligand>
        <name>Mg(2+)</name>
        <dbReference type="ChEBI" id="CHEBI:18420"/>
    </ligand>
</feature>
<comment type="catalytic activity">
    <reaction evidence="8 10">
        <text>dITP + H2O = dIMP + diphosphate + H(+)</text>
        <dbReference type="Rhea" id="RHEA:28342"/>
        <dbReference type="ChEBI" id="CHEBI:15377"/>
        <dbReference type="ChEBI" id="CHEBI:15378"/>
        <dbReference type="ChEBI" id="CHEBI:33019"/>
        <dbReference type="ChEBI" id="CHEBI:61194"/>
        <dbReference type="ChEBI" id="CHEBI:61382"/>
        <dbReference type="EC" id="3.6.1.66"/>
    </reaction>
</comment>
<dbReference type="GO" id="GO:0035870">
    <property type="term" value="F:dITP diphosphatase activity"/>
    <property type="evidence" value="ECO:0007669"/>
    <property type="project" value="UniProtKB-UniRule"/>
</dbReference>
<comment type="cofactor">
    <cofactor evidence="10">
        <name>Mg(2+)</name>
        <dbReference type="ChEBI" id="CHEBI:18420"/>
    </cofactor>
    <text evidence="10">Binds 1 Mg(2+) ion per subunit.</text>
</comment>
<comment type="catalytic activity">
    <reaction evidence="10">
        <text>ITP + H2O = IMP + diphosphate + H(+)</text>
        <dbReference type="Rhea" id="RHEA:29399"/>
        <dbReference type="ChEBI" id="CHEBI:15377"/>
        <dbReference type="ChEBI" id="CHEBI:15378"/>
        <dbReference type="ChEBI" id="CHEBI:33019"/>
        <dbReference type="ChEBI" id="CHEBI:58053"/>
        <dbReference type="ChEBI" id="CHEBI:61402"/>
        <dbReference type="EC" id="3.6.1.66"/>
    </reaction>
</comment>
<feature type="binding site" evidence="10">
    <location>
        <position position="70"/>
    </location>
    <ligand>
        <name>Mg(2+)</name>
        <dbReference type="ChEBI" id="CHEBI:18420"/>
    </ligand>
</feature>
<feature type="binding site" evidence="10">
    <location>
        <begin position="181"/>
        <end position="182"/>
    </location>
    <ligand>
        <name>substrate</name>
    </ligand>
</feature>
<keyword evidence="6 10" id="KW-0460">Magnesium</keyword>
<feature type="binding site" evidence="10">
    <location>
        <begin position="153"/>
        <end position="156"/>
    </location>
    <ligand>
        <name>substrate</name>
    </ligand>
</feature>
<evidence type="ECO:0000256" key="10">
    <source>
        <dbReference type="HAMAP-Rule" id="MF_01405"/>
    </source>
</evidence>
<dbReference type="InterPro" id="IPR020922">
    <property type="entry name" value="dITP/XTP_pyrophosphatase"/>
</dbReference>
<sequence>MKEVLIATKNPGKAREFEALFSPLDITVKTLLDYPEVGDVEETGTTFEENAILKAEAIAKQFQVLTIADDSGLIIDALNGEPGVYSARYAGTEKNDEKNIDKVLKNLLGVPFSQRTARFHCTLAICKPDEEAITVTGKCEGLILTQRMGDEGFGYDPIFWIRDQKRTLAQMSREEKGAISHRGQAIHKLTQLLPEIVN</sequence>
<dbReference type="InterPro" id="IPR002637">
    <property type="entry name" value="RdgB/HAM1"/>
</dbReference>
<evidence type="ECO:0000256" key="1">
    <source>
        <dbReference type="ARBA" id="ARBA00008023"/>
    </source>
</evidence>
<keyword evidence="3 10" id="KW-0479">Metal-binding</keyword>
<evidence type="ECO:0000256" key="4">
    <source>
        <dbReference type="ARBA" id="ARBA00022741"/>
    </source>
</evidence>
<evidence type="ECO:0000256" key="3">
    <source>
        <dbReference type="ARBA" id="ARBA00022723"/>
    </source>
</evidence>
<comment type="function">
    <text evidence="10">Pyrophosphatase that catalyzes the hydrolysis of nucleoside triphosphates to their monophosphate derivatives, with a high preference for the non-canonical purine nucleotides XTP (xanthosine triphosphate), dITP (deoxyinosine triphosphate) and ITP. Seems to function as a house-cleaning enzyme that removes non-canonical purine nucleotides from the nucleotide pool, thus preventing their incorporation into DNA/RNA and avoiding chromosomal lesions.</text>
</comment>
<dbReference type="GO" id="GO:0017111">
    <property type="term" value="F:ribonucleoside triphosphate phosphatase activity"/>
    <property type="evidence" value="ECO:0007669"/>
    <property type="project" value="InterPro"/>
</dbReference>
<dbReference type="CDD" id="cd00515">
    <property type="entry name" value="HAM1"/>
    <property type="match status" value="1"/>
</dbReference>
<feature type="active site" description="Proton acceptor" evidence="10">
    <location>
        <position position="70"/>
    </location>
</feature>
<comment type="similarity">
    <text evidence="1 10 11">Belongs to the HAM1 NTPase family.</text>
</comment>
<dbReference type="NCBIfam" id="NF011397">
    <property type="entry name" value="PRK14822.1"/>
    <property type="match status" value="1"/>
</dbReference>
<evidence type="ECO:0000256" key="11">
    <source>
        <dbReference type="RuleBase" id="RU003781"/>
    </source>
</evidence>
<evidence type="ECO:0000256" key="7">
    <source>
        <dbReference type="ARBA" id="ARBA00023080"/>
    </source>
</evidence>
<dbReference type="HAMAP" id="MF_01405">
    <property type="entry name" value="Non_canon_purine_NTPase"/>
    <property type="match status" value="1"/>
</dbReference>
<evidence type="ECO:0000256" key="2">
    <source>
        <dbReference type="ARBA" id="ARBA00011738"/>
    </source>
</evidence>
<evidence type="ECO:0000313" key="12">
    <source>
        <dbReference type="EMBL" id="PPA71570.1"/>
    </source>
</evidence>
<keyword evidence="13" id="KW-1185">Reference proteome</keyword>
<gene>
    <name evidence="12" type="ORF">C4B60_05785</name>
</gene>
<dbReference type="GO" id="GO:0046872">
    <property type="term" value="F:metal ion binding"/>
    <property type="evidence" value="ECO:0007669"/>
    <property type="project" value="UniProtKB-KW"/>
</dbReference>
<evidence type="ECO:0000256" key="6">
    <source>
        <dbReference type="ARBA" id="ARBA00022842"/>
    </source>
</evidence>
<proteinExistence type="inferred from homology"/>
<dbReference type="EMBL" id="PREZ01000002">
    <property type="protein sequence ID" value="PPA71570.1"/>
    <property type="molecule type" value="Genomic_DNA"/>
</dbReference>
<dbReference type="GO" id="GO:0036222">
    <property type="term" value="F:XTP diphosphatase activity"/>
    <property type="evidence" value="ECO:0007669"/>
    <property type="project" value="UniProtKB-UniRule"/>
</dbReference>
<name>A0A2S5GEW9_9BACL</name>
<feature type="binding site" evidence="10">
    <location>
        <begin position="8"/>
        <end position="13"/>
    </location>
    <ligand>
        <name>substrate</name>
    </ligand>
</feature>
<keyword evidence="7 10" id="KW-0546">Nucleotide metabolism</keyword>
<dbReference type="GO" id="GO:0005829">
    <property type="term" value="C:cytosol"/>
    <property type="evidence" value="ECO:0007669"/>
    <property type="project" value="TreeGrafter"/>
</dbReference>
<dbReference type="Gene3D" id="3.90.950.10">
    <property type="match status" value="1"/>
</dbReference>
<reference evidence="12 13" key="1">
    <citation type="submission" date="2018-02" db="EMBL/GenBank/DDBJ databases">
        <title>Jeotgalibacillus proteolyticum sp. nov. a protease producing bacterium isolated from ocean sediments of Laizhou Bay.</title>
        <authorList>
            <person name="Li Y."/>
        </authorList>
    </citation>
    <scope>NUCLEOTIDE SEQUENCE [LARGE SCALE GENOMIC DNA]</scope>
    <source>
        <strain evidence="12 13">22-7</strain>
    </source>
</reference>
<dbReference type="PANTHER" id="PTHR11067:SF9">
    <property type="entry name" value="INOSINE TRIPHOSPHATE PYROPHOSPHATASE"/>
    <property type="match status" value="1"/>
</dbReference>
<dbReference type="FunFam" id="3.90.950.10:FF:000001">
    <property type="entry name" value="dITP/XTP pyrophosphatase"/>
    <property type="match status" value="1"/>
</dbReference>
<dbReference type="NCBIfam" id="TIGR00042">
    <property type="entry name" value="RdgB/HAM1 family non-canonical purine NTP pyrophosphatase"/>
    <property type="match status" value="1"/>
</dbReference>
<evidence type="ECO:0000256" key="9">
    <source>
        <dbReference type="ARBA" id="ARBA00052017"/>
    </source>
</evidence>
<dbReference type="InterPro" id="IPR029001">
    <property type="entry name" value="ITPase-like_fam"/>
</dbReference>
<accession>A0A2S5GEW9</accession>
<comment type="caution">
    <text evidence="12">The sequence shown here is derived from an EMBL/GenBank/DDBJ whole genome shotgun (WGS) entry which is preliminary data.</text>
</comment>
<evidence type="ECO:0000313" key="13">
    <source>
        <dbReference type="Proteomes" id="UP000239047"/>
    </source>
</evidence>
<evidence type="ECO:0000256" key="8">
    <source>
        <dbReference type="ARBA" id="ARBA00051875"/>
    </source>
</evidence>
<dbReference type="AlphaFoldDB" id="A0A2S5GEW9"/>
<dbReference type="GO" id="GO:0036220">
    <property type="term" value="F:ITP diphosphatase activity"/>
    <property type="evidence" value="ECO:0007669"/>
    <property type="project" value="UniProtKB-UniRule"/>
</dbReference>
<dbReference type="SUPFAM" id="SSF52972">
    <property type="entry name" value="ITPase-like"/>
    <property type="match status" value="1"/>
</dbReference>
<feature type="binding site" evidence="10">
    <location>
        <position position="176"/>
    </location>
    <ligand>
        <name>substrate</name>
    </ligand>
</feature>
<comment type="catalytic activity">
    <reaction evidence="9 10">
        <text>XTP + H2O = XMP + diphosphate + H(+)</text>
        <dbReference type="Rhea" id="RHEA:28610"/>
        <dbReference type="ChEBI" id="CHEBI:15377"/>
        <dbReference type="ChEBI" id="CHEBI:15378"/>
        <dbReference type="ChEBI" id="CHEBI:33019"/>
        <dbReference type="ChEBI" id="CHEBI:57464"/>
        <dbReference type="ChEBI" id="CHEBI:61314"/>
        <dbReference type="EC" id="3.6.1.66"/>
    </reaction>
</comment>
<comment type="subunit">
    <text evidence="2 10">Homodimer.</text>
</comment>
<dbReference type="OrthoDB" id="9807456at2"/>
<dbReference type="GO" id="GO:0000166">
    <property type="term" value="F:nucleotide binding"/>
    <property type="evidence" value="ECO:0007669"/>
    <property type="project" value="UniProtKB-KW"/>
</dbReference>
<dbReference type="Pfam" id="PF01725">
    <property type="entry name" value="Ham1p_like"/>
    <property type="match status" value="1"/>
</dbReference>
<keyword evidence="5 10" id="KW-0378">Hydrolase</keyword>
<feature type="binding site" evidence="10">
    <location>
        <position position="71"/>
    </location>
    <ligand>
        <name>substrate</name>
    </ligand>
</feature>
<dbReference type="GO" id="GO:0009117">
    <property type="term" value="P:nucleotide metabolic process"/>
    <property type="evidence" value="ECO:0007669"/>
    <property type="project" value="UniProtKB-KW"/>
</dbReference>
<dbReference type="RefSeq" id="WP_104057059.1">
    <property type="nucleotide sequence ID" value="NZ_PREZ01000002.1"/>
</dbReference>
<keyword evidence="4 10" id="KW-0547">Nucleotide-binding</keyword>
<organism evidence="12 13">
    <name type="scientific">Jeotgalibacillus proteolyticus</name>
    <dbReference type="NCBI Taxonomy" id="2082395"/>
    <lineage>
        <taxon>Bacteria</taxon>
        <taxon>Bacillati</taxon>
        <taxon>Bacillota</taxon>
        <taxon>Bacilli</taxon>
        <taxon>Bacillales</taxon>
        <taxon>Caryophanaceae</taxon>
        <taxon>Jeotgalibacillus</taxon>
    </lineage>
</organism>
<protein>
    <recommendedName>
        <fullName evidence="10">dITP/XTP pyrophosphatase</fullName>
        <ecNumber evidence="10">3.6.1.66</ecNumber>
    </recommendedName>
    <alternativeName>
        <fullName evidence="10">Non-canonical purine NTP pyrophosphatase</fullName>
    </alternativeName>
    <alternativeName>
        <fullName evidence="10">Non-standard purine NTP pyrophosphatase</fullName>
    </alternativeName>
    <alternativeName>
        <fullName evidence="10">Nucleoside-triphosphate diphosphatase</fullName>
    </alternativeName>
    <alternativeName>
        <fullName evidence="10">Nucleoside-triphosphate pyrophosphatase</fullName>
        <shortName evidence="10">NTPase</shortName>
    </alternativeName>
</protein>
<dbReference type="Proteomes" id="UP000239047">
    <property type="component" value="Unassembled WGS sequence"/>
</dbReference>
<evidence type="ECO:0000256" key="5">
    <source>
        <dbReference type="ARBA" id="ARBA00022801"/>
    </source>
</evidence>
<dbReference type="EC" id="3.6.1.66" evidence="10"/>
<dbReference type="PANTHER" id="PTHR11067">
    <property type="entry name" value="INOSINE TRIPHOSPHATE PYROPHOSPHATASE/HAM1 PROTEIN"/>
    <property type="match status" value="1"/>
</dbReference>
<dbReference type="GO" id="GO:0009146">
    <property type="term" value="P:purine nucleoside triphosphate catabolic process"/>
    <property type="evidence" value="ECO:0007669"/>
    <property type="project" value="UniProtKB-UniRule"/>
</dbReference>